<dbReference type="SUPFAM" id="SSF52047">
    <property type="entry name" value="RNI-like"/>
    <property type="match status" value="1"/>
</dbReference>
<dbReference type="InterPro" id="IPR032675">
    <property type="entry name" value="LRR_dom_sf"/>
</dbReference>
<reference evidence="1 2" key="1">
    <citation type="submission" date="2022-12" db="EMBL/GenBank/DDBJ databases">
        <title>Chromosome-level genome of Tegillarca granosa.</title>
        <authorList>
            <person name="Kim J."/>
        </authorList>
    </citation>
    <scope>NUCLEOTIDE SEQUENCE [LARGE SCALE GENOMIC DNA]</scope>
    <source>
        <strain evidence="1">Teg-2019</strain>
        <tissue evidence="1">Adductor muscle</tissue>
    </source>
</reference>
<evidence type="ECO:0000313" key="2">
    <source>
        <dbReference type="Proteomes" id="UP001217089"/>
    </source>
</evidence>
<name>A0ABQ9EX02_TEGGR</name>
<protein>
    <recommendedName>
        <fullName evidence="3">Mitochondrial ATP synthase regulatory component factor B</fullName>
    </recommendedName>
</protein>
<evidence type="ECO:0000313" key="1">
    <source>
        <dbReference type="EMBL" id="KAJ8308142.1"/>
    </source>
</evidence>
<dbReference type="EMBL" id="JARBDR010000657">
    <property type="protein sequence ID" value="KAJ8308142.1"/>
    <property type="molecule type" value="Genomic_DNA"/>
</dbReference>
<proteinExistence type="predicted"/>
<dbReference type="Gene3D" id="3.80.10.10">
    <property type="entry name" value="Ribonuclease Inhibitor"/>
    <property type="match status" value="1"/>
</dbReference>
<gene>
    <name evidence="1" type="ORF">KUTeg_013016</name>
</gene>
<dbReference type="Proteomes" id="UP001217089">
    <property type="component" value="Unassembled WGS sequence"/>
</dbReference>
<evidence type="ECO:0008006" key="3">
    <source>
        <dbReference type="Google" id="ProtNLM"/>
    </source>
</evidence>
<comment type="caution">
    <text evidence="1">The sequence shown here is derived from an EMBL/GenBank/DDBJ whole genome shotgun (WGS) entry which is preliminary data.</text>
</comment>
<organism evidence="1 2">
    <name type="scientific">Tegillarca granosa</name>
    <name type="common">Malaysian cockle</name>
    <name type="synonym">Anadara granosa</name>
    <dbReference type="NCBI Taxonomy" id="220873"/>
    <lineage>
        <taxon>Eukaryota</taxon>
        <taxon>Metazoa</taxon>
        <taxon>Spiralia</taxon>
        <taxon>Lophotrochozoa</taxon>
        <taxon>Mollusca</taxon>
        <taxon>Bivalvia</taxon>
        <taxon>Autobranchia</taxon>
        <taxon>Pteriomorphia</taxon>
        <taxon>Arcoida</taxon>
        <taxon>Arcoidea</taxon>
        <taxon>Arcidae</taxon>
        <taxon>Tegillarca</taxon>
    </lineage>
</organism>
<sequence>MAHLAKILFRHKSSILNSQKFLPSTKLGNSVSEIKSWTSVGGAWENWNNSVMNKVDHHRISVVGPDRGCAEWLLKCGAKVKWKGLSHWEKDYNLLPGGNFKNYKIEEIDATNSIIMNEGMVHLRGLKDVNKIIFHECKYFNDESIVYLTWIKKSLQHLQISKCEHVTAEGLNGLSAYKNLKTLKLFQLSKVKSPENCYKLLTKELPDCDIEYGEVTGSDQSTKQQNGG</sequence>
<accession>A0ABQ9EX02</accession>
<keyword evidence="2" id="KW-1185">Reference proteome</keyword>